<feature type="compositionally biased region" description="Basic and acidic residues" evidence="2">
    <location>
        <begin position="121"/>
        <end position="136"/>
    </location>
</feature>
<dbReference type="PATRIC" id="fig|1203610.3.peg.4100"/>
<name>A0A0F5IZ72_9BACT</name>
<keyword evidence="1" id="KW-0238">DNA-binding</keyword>
<gene>
    <name evidence="4" type="ORF">HMPREF1536_04023</name>
</gene>
<dbReference type="RefSeq" id="WP_028729442.1">
    <property type="nucleotide sequence ID" value="NZ_KE386763.1"/>
</dbReference>
<dbReference type="SUPFAM" id="SSF47729">
    <property type="entry name" value="IHF-like DNA-binding proteins"/>
    <property type="match status" value="1"/>
</dbReference>
<dbReference type="NCBIfam" id="TIGR01201">
    <property type="entry name" value="HU_rel"/>
    <property type="match status" value="1"/>
</dbReference>
<dbReference type="InterPro" id="IPR010992">
    <property type="entry name" value="IHF-like_DNA-bd_dom_sf"/>
</dbReference>
<feature type="domain" description="HU" evidence="3">
    <location>
        <begin position="1"/>
        <end position="127"/>
    </location>
</feature>
<dbReference type="STRING" id="1203610.HMPREF1536_04023"/>
<feature type="region of interest" description="Disordered" evidence="2">
    <location>
        <begin position="121"/>
        <end position="150"/>
    </location>
</feature>
<keyword evidence="5" id="KW-1185">Reference proteome</keyword>
<dbReference type="EMBL" id="AQHW01000020">
    <property type="protein sequence ID" value="KKB50487.1"/>
    <property type="molecule type" value="Genomic_DNA"/>
</dbReference>
<dbReference type="AlphaFoldDB" id="A0A0F5IZ72"/>
<evidence type="ECO:0000313" key="5">
    <source>
        <dbReference type="Proteomes" id="UP000033035"/>
    </source>
</evidence>
<evidence type="ECO:0000313" key="4">
    <source>
        <dbReference type="EMBL" id="KKB50487.1"/>
    </source>
</evidence>
<dbReference type="InterPro" id="IPR005902">
    <property type="entry name" value="HU_DNA-bd_put"/>
</dbReference>
<dbReference type="InterPro" id="IPR041607">
    <property type="entry name" value="HU-HIG"/>
</dbReference>
<protein>
    <recommendedName>
        <fullName evidence="3">HU domain-containing protein</fullName>
    </recommendedName>
</protein>
<dbReference type="Gene3D" id="4.10.520.10">
    <property type="entry name" value="IHF-like DNA-binding proteins"/>
    <property type="match status" value="1"/>
</dbReference>
<dbReference type="Proteomes" id="UP000033035">
    <property type="component" value="Unassembled WGS sequence"/>
</dbReference>
<organism evidence="4 5">
    <name type="scientific">Parabacteroides gordonii MS-1 = DSM 23371</name>
    <dbReference type="NCBI Taxonomy" id="1203610"/>
    <lineage>
        <taxon>Bacteria</taxon>
        <taxon>Pseudomonadati</taxon>
        <taxon>Bacteroidota</taxon>
        <taxon>Bacteroidia</taxon>
        <taxon>Bacteroidales</taxon>
        <taxon>Tannerellaceae</taxon>
        <taxon>Parabacteroides</taxon>
    </lineage>
</organism>
<dbReference type="Pfam" id="PF18291">
    <property type="entry name" value="HU-HIG"/>
    <property type="match status" value="1"/>
</dbReference>
<sequence>MAMKFKLVTRKNMGPDKEEVPEKIYAQMVCGDYVPFEEFIEEIADSSGVGSAGVKAVIDRSVVILVRHLQHGRRVHFGDLGHFRYNFGSEGVTDEKSFTTSMIREPKVRFFPGKELRVAKSRTSFEKVSLDKKDETEGGGEGEDDRPVIE</sequence>
<comment type="caution">
    <text evidence="4">The sequence shown here is derived from an EMBL/GenBank/DDBJ whole genome shotgun (WGS) entry which is preliminary data.</text>
</comment>
<dbReference type="GO" id="GO:0003677">
    <property type="term" value="F:DNA binding"/>
    <property type="evidence" value="ECO:0007669"/>
    <property type="project" value="UniProtKB-KW"/>
</dbReference>
<dbReference type="HOGENOM" id="CLU_112331_4_1_10"/>
<evidence type="ECO:0000259" key="3">
    <source>
        <dbReference type="Pfam" id="PF18291"/>
    </source>
</evidence>
<evidence type="ECO:0000256" key="2">
    <source>
        <dbReference type="SAM" id="MobiDB-lite"/>
    </source>
</evidence>
<reference evidence="4 5" key="1">
    <citation type="submission" date="2013-04" db="EMBL/GenBank/DDBJ databases">
        <title>The Genome Sequence of Parabacteroides gordonii DSM 23371.</title>
        <authorList>
            <consortium name="The Broad Institute Genomics Platform"/>
            <person name="Earl A."/>
            <person name="Ward D."/>
            <person name="Feldgarden M."/>
            <person name="Gevers D."/>
            <person name="Martens E."/>
            <person name="Sakamoto M."/>
            <person name="Benno Y."/>
            <person name="Suzuki N."/>
            <person name="Matsunaga N."/>
            <person name="Koshihara K."/>
            <person name="Seki M."/>
            <person name="Komiya H."/>
            <person name="Walker B."/>
            <person name="Young S."/>
            <person name="Zeng Q."/>
            <person name="Gargeya S."/>
            <person name="Fitzgerald M."/>
            <person name="Haas B."/>
            <person name="Abouelleil A."/>
            <person name="Allen A.W."/>
            <person name="Alvarado L."/>
            <person name="Arachchi H.M."/>
            <person name="Berlin A.M."/>
            <person name="Chapman S.B."/>
            <person name="Gainer-Dewar J."/>
            <person name="Goldberg J."/>
            <person name="Griggs A."/>
            <person name="Gujja S."/>
            <person name="Hansen M."/>
            <person name="Howarth C."/>
            <person name="Imamovic A."/>
            <person name="Ireland A."/>
            <person name="Larimer J."/>
            <person name="McCowan C."/>
            <person name="Murphy C."/>
            <person name="Pearson M."/>
            <person name="Poon T.W."/>
            <person name="Priest M."/>
            <person name="Roberts A."/>
            <person name="Saif S."/>
            <person name="Shea T."/>
            <person name="Sisk P."/>
            <person name="Sykes S."/>
            <person name="Wortman J."/>
            <person name="Nusbaum C."/>
            <person name="Birren B."/>
        </authorList>
    </citation>
    <scope>NUCLEOTIDE SEQUENCE [LARGE SCALE GENOMIC DNA]</scope>
    <source>
        <strain evidence="4 5">MS-1</strain>
    </source>
</reference>
<accession>A0A0F5IZ72</accession>
<proteinExistence type="predicted"/>
<evidence type="ECO:0000256" key="1">
    <source>
        <dbReference type="ARBA" id="ARBA00023125"/>
    </source>
</evidence>